<reference evidence="3" key="1">
    <citation type="submission" date="2019-03" db="EMBL/GenBank/DDBJ databases">
        <title>Complete genome of Methylacidiphilum kamchatkense Kam1.</title>
        <authorList>
            <person name="Kruse T."/>
            <person name="Murarilal Ratnadevi C."/>
            <person name="Erikstad H.-A."/>
            <person name="Birkeland N.-K."/>
        </authorList>
    </citation>
    <scope>NUCLEOTIDE SEQUENCE [LARGE SCALE GENOMIC DNA]</scope>
    <source>
        <strain evidence="3">kam1</strain>
    </source>
</reference>
<sequence length="313" mass="36302">MAKKEAEPFVFSKEKVKEALRLLRRIEWTIKTTSTYLFSGEYRSVFKGKGKEFDQVVAYEFGDDFRDIDWNVTARLGALYRKKYIEERELVIVIVIEDSPSLLFGSGAMTKRQTVMEIAAILAILATGFRHRLGIVHVFPGDYLFIPPAKGRKKVFSNMVKICSLAPPSLLLEQPVEIPWAFLQRVLPRNTILFWIGDFPLRPIPQQWFALSQRFEILGFRVEDPWEQALPMKESFLAFDPVTGKVVKIDPSKPETKKRQQQWRLERDKCWNSLFPNRSSRCSFTVGKSIFADLLHFLLNAQPLNNCINIIPW</sequence>
<dbReference type="RefSeq" id="WP_143958330.1">
    <property type="nucleotide sequence ID" value="NZ_CP037899.1"/>
</dbReference>
<dbReference type="EMBL" id="CP037899">
    <property type="protein sequence ID" value="QDQ42661.1"/>
    <property type="molecule type" value="Genomic_DNA"/>
</dbReference>
<organism evidence="2 3">
    <name type="scientific">Methylacidiphilum kamchatkense Kam1</name>
    <dbReference type="NCBI Taxonomy" id="1202785"/>
    <lineage>
        <taxon>Bacteria</taxon>
        <taxon>Pseudomonadati</taxon>
        <taxon>Verrucomicrobiota</taxon>
        <taxon>Methylacidiphilae</taxon>
        <taxon>Methylacidiphilales</taxon>
        <taxon>Methylacidiphilaceae</taxon>
        <taxon>Methylacidiphilum (ex Ratnadevi et al. 2023)</taxon>
    </lineage>
</organism>
<gene>
    <name evidence="2" type="ORF">kam1_1439</name>
</gene>
<name>A0A516TN53_9BACT</name>
<evidence type="ECO:0000259" key="1">
    <source>
        <dbReference type="Pfam" id="PF01882"/>
    </source>
</evidence>
<protein>
    <recommendedName>
        <fullName evidence="1">DUF58 domain-containing protein</fullName>
    </recommendedName>
</protein>
<dbReference type="PANTHER" id="PTHR33608">
    <property type="entry name" value="BLL2464 PROTEIN"/>
    <property type="match status" value="1"/>
</dbReference>
<dbReference type="InterPro" id="IPR002881">
    <property type="entry name" value="DUF58"/>
</dbReference>
<dbReference type="AlphaFoldDB" id="A0A516TN53"/>
<dbReference type="PANTHER" id="PTHR33608:SF6">
    <property type="entry name" value="BLL2464 PROTEIN"/>
    <property type="match status" value="1"/>
</dbReference>
<evidence type="ECO:0000313" key="2">
    <source>
        <dbReference type="EMBL" id="QDQ42661.1"/>
    </source>
</evidence>
<accession>A0A516TN53</accession>
<dbReference type="Proteomes" id="UP000315925">
    <property type="component" value="Chromosome"/>
</dbReference>
<dbReference type="Pfam" id="PF01882">
    <property type="entry name" value="DUF58"/>
    <property type="match status" value="1"/>
</dbReference>
<evidence type="ECO:0000313" key="3">
    <source>
        <dbReference type="Proteomes" id="UP000315925"/>
    </source>
</evidence>
<dbReference type="KEGG" id="mkc:kam1_1439"/>
<proteinExistence type="predicted"/>
<feature type="domain" description="DUF58" evidence="1">
    <location>
        <begin position="58"/>
        <end position="261"/>
    </location>
</feature>